<name>A0A0D2GVP4_9EURO</name>
<evidence type="ECO:0000313" key="2">
    <source>
        <dbReference type="EMBL" id="KIW82685.1"/>
    </source>
</evidence>
<evidence type="ECO:0000313" key="3">
    <source>
        <dbReference type="Proteomes" id="UP000053029"/>
    </source>
</evidence>
<organism evidence="2 3">
    <name type="scientific">Fonsecaea pedrosoi CBS 271.37</name>
    <dbReference type="NCBI Taxonomy" id="1442368"/>
    <lineage>
        <taxon>Eukaryota</taxon>
        <taxon>Fungi</taxon>
        <taxon>Dikarya</taxon>
        <taxon>Ascomycota</taxon>
        <taxon>Pezizomycotina</taxon>
        <taxon>Eurotiomycetes</taxon>
        <taxon>Chaetothyriomycetidae</taxon>
        <taxon>Chaetothyriales</taxon>
        <taxon>Herpotrichiellaceae</taxon>
        <taxon>Fonsecaea</taxon>
    </lineage>
</organism>
<dbReference type="VEuPathDB" id="FungiDB:Z517_05712"/>
<dbReference type="Proteomes" id="UP000053029">
    <property type="component" value="Unassembled WGS sequence"/>
</dbReference>
<keyword evidence="3" id="KW-1185">Reference proteome</keyword>
<dbReference type="SUPFAM" id="SSF81383">
    <property type="entry name" value="F-box domain"/>
    <property type="match status" value="1"/>
</dbReference>
<gene>
    <name evidence="2" type="ORF">Z517_05712</name>
</gene>
<protein>
    <recommendedName>
        <fullName evidence="1">F-box domain-containing protein</fullName>
    </recommendedName>
</protein>
<feature type="domain" description="F-box" evidence="1">
    <location>
        <begin position="1"/>
        <end position="48"/>
    </location>
</feature>
<dbReference type="STRING" id="1442368.A0A0D2GVP4"/>
<dbReference type="HOGENOM" id="CLU_019366_1_0_1"/>
<sequence>MEVLGLPREILAHILSYLPPAVIASFGRTCKAAHDFVRPQNQLLWRSAFLHVFDDPNDAWSMMPNPTPLAAERDWDWHRELSTRLMALRSVQSKWCGLDSRAETYLNALLDILDTAKFAPNPRDIANGQIPKEDDRTTSLNLQILSGLTPCRDGIESLIHDVGTRRMPQGARSDERSLGTTLRFTRSMTASENDKNRPESACRLHVSYGLTTRERIEHRARGAARRKVYNWSLSGPDNDYGPFYRDGSGKVDWALLEAVFSVISRNFSMCVEGRIAMPQGFCFSLPHRTLPDPTIPNDWARVTGAWLGTYSWLDYSDLVTFNAWTSDHPGRPTLDDEPEDCGDLMKLELKLDDTVASDSRLMTSLPVCTDLPVLYFSGLSRGHAGMHRPVIGVRGCASLVPGGREVRWRYIINYGGQDQWQLEGVQPGGVKSGGVFGLWTQCDHEENGPVGPFCYFPMELCKPTSVVLAT</sequence>
<dbReference type="InterPro" id="IPR001810">
    <property type="entry name" value="F-box_dom"/>
</dbReference>
<dbReference type="GeneID" id="25305202"/>
<evidence type="ECO:0000259" key="1">
    <source>
        <dbReference type="PROSITE" id="PS50181"/>
    </source>
</evidence>
<dbReference type="Pfam" id="PF12937">
    <property type="entry name" value="F-box-like"/>
    <property type="match status" value="1"/>
</dbReference>
<dbReference type="RefSeq" id="XP_013286493.1">
    <property type="nucleotide sequence ID" value="XM_013431039.1"/>
</dbReference>
<reference evidence="2 3" key="1">
    <citation type="submission" date="2015-01" db="EMBL/GenBank/DDBJ databases">
        <title>The Genome Sequence of Fonsecaea pedrosoi CBS 271.37.</title>
        <authorList>
            <consortium name="The Broad Institute Genomics Platform"/>
            <person name="Cuomo C."/>
            <person name="de Hoog S."/>
            <person name="Gorbushina A."/>
            <person name="Stielow B."/>
            <person name="Teixiera M."/>
            <person name="Abouelleil A."/>
            <person name="Chapman S.B."/>
            <person name="Priest M."/>
            <person name="Young S.K."/>
            <person name="Wortman J."/>
            <person name="Nusbaum C."/>
            <person name="Birren B."/>
        </authorList>
    </citation>
    <scope>NUCLEOTIDE SEQUENCE [LARGE SCALE GENOMIC DNA]</scope>
    <source>
        <strain evidence="2 3">CBS 271.37</strain>
    </source>
</reference>
<proteinExistence type="predicted"/>
<dbReference type="EMBL" id="KN846971">
    <property type="protein sequence ID" value="KIW82685.1"/>
    <property type="molecule type" value="Genomic_DNA"/>
</dbReference>
<dbReference type="CDD" id="cd09917">
    <property type="entry name" value="F-box_SF"/>
    <property type="match status" value="1"/>
</dbReference>
<dbReference type="AlphaFoldDB" id="A0A0D2GVP4"/>
<dbReference type="Gene3D" id="1.20.1280.50">
    <property type="match status" value="1"/>
</dbReference>
<dbReference type="PROSITE" id="PS50181">
    <property type="entry name" value="FBOX"/>
    <property type="match status" value="1"/>
</dbReference>
<dbReference type="InterPro" id="IPR036047">
    <property type="entry name" value="F-box-like_dom_sf"/>
</dbReference>
<dbReference type="OrthoDB" id="3226064at2759"/>
<accession>A0A0D2GVP4</accession>